<dbReference type="Pfam" id="PF04296">
    <property type="entry name" value="YlxR"/>
    <property type="match status" value="1"/>
</dbReference>
<dbReference type="Gene3D" id="3.30.1230.10">
    <property type="entry name" value="YlxR-like"/>
    <property type="match status" value="1"/>
</dbReference>
<evidence type="ECO:0000256" key="1">
    <source>
        <dbReference type="SAM" id="MobiDB-lite"/>
    </source>
</evidence>
<name>A0ABV7Q7F2_9ACTN</name>
<dbReference type="SUPFAM" id="SSF64376">
    <property type="entry name" value="YlxR-like"/>
    <property type="match status" value="1"/>
</dbReference>
<dbReference type="PANTHER" id="PTHR34215">
    <property type="entry name" value="BLL0784 PROTEIN"/>
    <property type="match status" value="1"/>
</dbReference>
<dbReference type="RefSeq" id="WP_387979391.1">
    <property type="nucleotide sequence ID" value="NZ_JBHRWO010000021.1"/>
</dbReference>
<proteinExistence type="predicted"/>
<reference evidence="4" key="1">
    <citation type="journal article" date="2019" name="Int. J. Syst. Evol. Microbiol.">
        <title>The Global Catalogue of Microorganisms (GCM) 10K type strain sequencing project: providing services to taxonomists for standard genome sequencing and annotation.</title>
        <authorList>
            <consortium name="The Broad Institute Genomics Platform"/>
            <consortium name="The Broad Institute Genome Sequencing Center for Infectious Disease"/>
            <person name="Wu L."/>
            <person name="Ma J."/>
        </authorList>
    </citation>
    <scope>NUCLEOTIDE SEQUENCE [LARGE SCALE GENOMIC DNA]</scope>
    <source>
        <strain evidence="4">CGMCC 4.7396</strain>
    </source>
</reference>
<evidence type="ECO:0000313" key="4">
    <source>
        <dbReference type="Proteomes" id="UP001595712"/>
    </source>
</evidence>
<dbReference type="InterPro" id="IPR035931">
    <property type="entry name" value="YlxR-like_sf"/>
</dbReference>
<dbReference type="InterPro" id="IPR037465">
    <property type="entry name" value="YlxR"/>
</dbReference>
<dbReference type="EMBL" id="JBHRWO010000021">
    <property type="protein sequence ID" value="MFC3495077.1"/>
    <property type="molecule type" value="Genomic_DNA"/>
</dbReference>
<sequence length="139" mass="15331">MRTSPVERRRRPARPVAVGGPGGRLIIGSQRDAVVVRTCVGCRRRAPASELLRVVVPRSEGSENRLIPDPQRRLSGRGAHVHHDTNCLDQAVRKRAFARALKIEGPVDVAAVRTHVESESAERPTPAHEAGRDRMKTTR</sequence>
<feature type="region of interest" description="Disordered" evidence="1">
    <location>
        <begin position="115"/>
        <end position="139"/>
    </location>
</feature>
<gene>
    <name evidence="3" type="ORF">ACFO8M_21535</name>
</gene>
<evidence type="ECO:0000313" key="3">
    <source>
        <dbReference type="EMBL" id="MFC3495077.1"/>
    </source>
</evidence>
<protein>
    <submittedName>
        <fullName evidence="3">YlxR family protein</fullName>
    </submittedName>
</protein>
<feature type="domain" description="YlxR" evidence="2">
    <location>
        <begin position="37"/>
        <end position="107"/>
    </location>
</feature>
<dbReference type="InterPro" id="IPR007393">
    <property type="entry name" value="YlxR_dom"/>
</dbReference>
<comment type="caution">
    <text evidence="3">The sequence shown here is derived from an EMBL/GenBank/DDBJ whole genome shotgun (WGS) entry which is preliminary data.</text>
</comment>
<keyword evidence="4" id="KW-1185">Reference proteome</keyword>
<dbReference type="Proteomes" id="UP001595712">
    <property type="component" value="Unassembled WGS sequence"/>
</dbReference>
<accession>A0ABV7Q7F2</accession>
<organism evidence="3 4">
    <name type="scientific">Glycomyces rhizosphaerae</name>
    <dbReference type="NCBI Taxonomy" id="2054422"/>
    <lineage>
        <taxon>Bacteria</taxon>
        <taxon>Bacillati</taxon>
        <taxon>Actinomycetota</taxon>
        <taxon>Actinomycetes</taxon>
        <taxon>Glycomycetales</taxon>
        <taxon>Glycomycetaceae</taxon>
        <taxon>Glycomyces</taxon>
    </lineage>
</organism>
<dbReference type="PANTHER" id="PTHR34215:SF1">
    <property type="entry name" value="YLXR DOMAIN-CONTAINING PROTEIN"/>
    <property type="match status" value="1"/>
</dbReference>
<evidence type="ECO:0000259" key="2">
    <source>
        <dbReference type="Pfam" id="PF04296"/>
    </source>
</evidence>
<feature type="region of interest" description="Disordered" evidence="1">
    <location>
        <begin position="61"/>
        <end position="81"/>
    </location>
</feature>